<dbReference type="GO" id="GO:0016757">
    <property type="term" value="F:glycosyltransferase activity"/>
    <property type="evidence" value="ECO:0007669"/>
    <property type="project" value="InterPro"/>
</dbReference>
<name>A0A6C0DYR3_9ZZZZ</name>
<organism evidence="2">
    <name type="scientific">viral metagenome</name>
    <dbReference type="NCBI Taxonomy" id="1070528"/>
    <lineage>
        <taxon>unclassified sequences</taxon>
        <taxon>metagenomes</taxon>
        <taxon>organismal metagenomes</taxon>
    </lineage>
</organism>
<dbReference type="Gene3D" id="3.40.50.2000">
    <property type="entry name" value="Glycogen Phosphorylase B"/>
    <property type="match status" value="1"/>
</dbReference>
<dbReference type="EMBL" id="MN739700">
    <property type="protein sequence ID" value="QHT22017.1"/>
    <property type="molecule type" value="Genomic_DNA"/>
</dbReference>
<feature type="domain" description="Glycosyl transferase family 1" evidence="1">
    <location>
        <begin position="130"/>
        <end position="275"/>
    </location>
</feature>
<dbReference type="InterPro" id="IPR001296">
    <property type="entry name" value="Glyco_trans_1"/>
</dbReference>
<sequence>MLSIIIENTIGLLNDALLCKYIFEKNNVKTIIINQKVDKINTDNVLFIEKIVEIKANKKLFLPNHELFKNNKQCEMLKDIDIILCKTKISYTYFENIKKDNNFMYSIIYTKFSTFIPKEMKIKSRDIVKDKNLYILFAGSSQFKNVAYVVKNWIDNNYYRHLNENIRLIITCWGRCFNYMIDDFKNYLKYDCDVFNNKENKLQIGNITFYKEMIPFEEYNKLLCIASTAICVSSKEGFGHYINEARYRNTFVITINHPPMNELINKNNGYLIDSFEKIDQNISFTEFKLYTVYPDTKELTKAIEYSYGKKVETRKDFKEDLKYMKNIYEKEVIKILKI</sequence>
<evidence type="ECO:0000313" key="2">
    <source>
        <dbReference type="EMBL" id="QHT22017.1"/>
    </source>
</evidence>
<dbReference type="Pfam" id="PF00534">
    <property type="entry name" value="Glycos_transf_1"/>
    <property type="match status" value="1"/>
</dbReference>
<proteinExistence type="predicted"/>
<accession>A0A6C0DYR3</accession>
<dbReference type="AlphaFoldDB" id="A0A6C0DYR3"/>
<dbReference type="SUPFAM" id="SSF53756">
    <property type="entry name" value="UDP-Glycosyltransferase/glycogen phosphorylase"/>
    <property type="match status" value="1"/>
</dbReference>
<evidence type="ECO:0000259" key="1">
    <source>
        <dbReference type="Pfam" id="PF00534"/>
    </source>
</evidence>
<reference evidence="2" key="1">
    <citation type="journal article" date="2020" name="Nature">
        <title>Giant virus diversity and host interactions through global metagenomics.</title>
        <authorList>
            <person name="Schulz F."/>
            <person name="Roux S."/>
            <person name="Paez-Espino D."/>
            <person name="Jungbluth S."/>
            <person name="Walsh D.A."/>
            <person name="Denef V.J."/>
            <person name="McMahon K.D."/>
            <person name="Konstantinidis K.T."/>
            <person name="Eloe-Fadrosh E.A."/>
            <person name="Kyrpides N.C."/>
            <person name="Woyke T."/>
        </authorList>
    </citation>
    <scope>NUCLEOTIDE SEQUENCE</scope>
    <source>
        <strain evidence="2">GVMAG-M-3300023179-103</strain>
    </source>
</reference>
<protein>
    <recommendedName>
        <fullName evidence="1">Glycosyl transferase family 1 domain-containing protein</fullName>
    </recommendedName>
</protein>